<dbReference type="InterPro" id="IPR018957">
    <property type="entry name" value="Znf_C3HC4_RING-type"/>
</dbReference>
<dbReference type="InterPro" id="IPR003649">
    <property type="entry name" value="Bbox_C"/>
</dbReference>
<evidence type="ECO:0000259" key="8">
    <source>
        <dbReference type="PROSITE" id="PS50119"/>
    </source>
</evidence>
<feature type="domain" description="RING-type" evidence="7">
    <location>
        <begin position="321"/>
        <end position="370"/>
    </location>
</feature>
<organism evidence="9 10">
    <name type="scientific">Rhipicephalus microplus</name>
    <name type="common">Cattle tick</name>
    <name type="synonym">Boophilus microplus</name>
    <dbReference type="NCBI Taxonomy" id="6941"/>
    <lineage>
        <taxon>Eukaryota</taxon>
        <taxon>Metazoa</taxon>
        <taxon>Ecdysozoa</taxon>
        <taxon>Arthropoda</taxon>
        <taxon>Chelicerata</taxon>
        <taxon>Arachnida</taxon>
        <taxon>Acari</taxon>
        <taxon>Parasitiformes</taxon>
        <taxon>Ixodida</taxon>
        <taxon>Ixodoidea</taxon>
        <taxon>Ixodidae</taxon>
        <taxon>Rhipicephalinae</taxon>
        <taxon>Rhipicephalus</taxon>
        <taxon>Boophilus</taxon>
    </lineage>
</organism>
<dbReference type="AlphaFoldDB" id="A0A9J6DS88"/>
<dbReference type="SUPFAM" id="SSF57850">
    <property type="entry name" value="RING/U-box"/>
    <property type="match status" value="1"/>
</dbReference>
<name>A0A9J6DS88_RHIMP</name>
<sequence length="1072" mass="115904">MLRALMISDCRARSLEQGQTPLVFALRCTDRCSTTTYEYSAPLFSLAIGKGSESDSMSNKESNRKYEFRKQVLRAEVVIIVLSESYLESKASQQQACYCLLRKKVVVVGCTEKEVPVSIQKRLQFATIVNKQESDDWECQLLERISRLLKQPEKPVFDATLEEATYLEKKLLTELPQSDYRVYVTGGTHLTCKRSESICCAIGQELASLKFVSLCTSGFFGVEEQVARSFCEERSLTEKPFHRVFHVVPERDKKDWSKKAYQRPNGTFGGITHGQVKVVGGSMAERDAVIARVFDVCIVIEAMESGNLSPLGGSEEHDPLCAICNTGYKQPRLLACLHTYCEACLESTLEKQATTNKSGAGKHELECPECGHKTKILGRGVVDSCPLEHVLVNELDRAALESLSMVCTSCKAKETAVARCNDCASFLCNNCVTAHRYMRCFESHAVVTFEELGGASDPEQMAQVHRPLTCVTHTSELLKHYCMTCQASVPICNECTLGEHKPPEHECERASEAGTKQREELTALLTESKNHLQSFEESLDLLQNGLTDLQQQRDTAKTIIQDTFEKYKSFLEQRQKQLLEELEDLHSEEELHIMDSLHLAEKTTMHIEEACNFGKRLLENANDVELLALKEAMCLVFSLLFIKVVSTRLRSLIADTPKLEAPGEMTFEFDVENFEKVLPSLCGQLRRPHIASVPSPPPPPAAQAPLSASPTPSSSPVGCLGGNASSSPIHSASSSIGGGNVSPLHSAASSLGSGVSSAPMVVGCASMSPIHTSASLAAVAGGSLSPPLHHSGAPSLEDAAAVGDPFAALSAAAPLEVGLLTSAAAQYNLARLANMAESPEDNESTSDGTITMADLLLDTSLSVSAAEQNVLNNLTALAKLGSVSLNNAGQIMLNGQVVPGLTLEPNPQTSPPPPLLSSGRPSSSSSGSLMGSHQQLLDSLLNGSALSPRTSSRGSPMLDSLVNGSSMLGQRVPILAAGSGLGFLLNVESAAWDEDSVVDQVPGSEVLIDYLCAVIIEIPPISRFQSLRVLSASWNCALASRMRKSFVKCLRSLRAVMTMGTYLQQLSRPKLS</sequence>
<accession>A0A9J6DS88</accession>
<keyword evidence="2 4" id="KW-0863">Zinc-finger</keyword>
<evidence type="ECO:0000256" key="2">
    <source>
        <dbReference type="ARBA" id="ARBA00022771"/>
    </source>
</evidence>
<dbReference type="GO" id="GO:0005654">
    <property type="term" value="C:nucleoplasm"/>
    <property type="evidence" value="ECO:0007669"/>
    <property type="project" value="TreeGrafter"/>
</dbReference>
<keyword evidence="3" id="KW-0862">Zinc</keyword>
<keyword evidence="1" id="KW-0479">Metal-binding</keyword>
<feature type="compositionally biased region" description="Low complexity" evidence="6">
    <location>
        <begin position="703"/>
        <end position="735"/>
    </location>
</feature>
<evidence type="ECO:0000256" key="6">
    <source>
        <dbReference type="SAM" id="MobiDB-lite"/>
    </source>
</evidence>
<evidence type="ECO:0000313" key="9">
    <source>
        <dbReference type="EMBL" id="KAH8024825.1"/>
    </source>
</evidence>
<reference evidence="9" key="1">
    <citation type="journal article" date="2020" name="Cell">
        <title>Large-Scale Comparative Analyses of Tick Genomes Elucidate Their Genetic Diversity and Vector Capacities.</title>
        <authorList>
            <consortium name="Tick Genome and Microbiome Consortium (TIGMIC)"/>
            <person name="Jia N."/>
            <person name="Wang J."/>
            <person name="Shi W."/>
            <person name="Du L."/>
            <person name="Sun Y."/>
            <person name="Zhan W."/>
            <person name="Jiang J.F."/>
            <person name="Wang Q."/>
            <person name="Zhang B."/>
            <person name="Ji P."/>
            <person name="Bell-Sakyi L."/>
            <person name="Cui X.M."/>
            <person name="Yuan T.T."/>
            <person name="Jiang B.G."/>
            <person name="Yang W.F."/>
            <person name="Lam T.T."/>
            <person name="Chang Q.C."/>
            <person name="Ding S.J."/>
            <person name="Wang X.J."/>
            <person name="Zhu J.G."/>
            <person name="Ruan X.D."/>
            <person name="Zhao L."/>
            <person name="Wei J.T."/>
            <person name="Ye R.Z."/>
            <person name="Que T.C."/>
            <person name="Du C.H."/>
            <person name="Zhou Y.H."/>
            <person name="Cheng J.X."/>
            <person name="Dai P.F."/>
            <person name="Guo W.B."/>
            <person name="Han X.H."/>
            <person name="Huang E.J."/>
            <person name="Li L.F."/>
            <person name="Wei W."/>
            <person name="Gao Y.C."/>
            <person name="Liu J.Z."/>
            <person name="Shao H.Z."/>
            <person name="Wang X."/>
            <person name="Wang C.C."/>
            <person name="Yang T.C."/>
            <person name="Huo Q.B."/>
            <person name="Li W."/>
            <person name="Chen H.Y."/>
            <person name="Chen S.E."/>
            <person name="Zhou L.G."/>
            <person name="Ni X.B."/>
            <person name="Tian J.H."/>
            <person name="Sheng Y."/>
            <person name="Liu T."/>
            <person name="Pan Y.S."/>
            <person name="Xia L.Y."/>
            <person name="Li J."/>
            <person name="Zhao F."/>
            <person name="Cao W.C."/>
        </authorList>
    </citation>
    <scope>NUCLEOTIDE SEQUENCE</scope>
    <source>
        <strain evidence="9">Rmic-2018</strain>
    </source>
</reference>
<dbReference type="SMART" id="SM00336">
    <property type="entry name" value="BBOX"/>
    <property type="match status" value="2"/>
</dbReference>
<evidence type="ECO:0000313" key="10">
    <source>
        <dbReference type="Proteomes" id="UP000821866"/>
    </source>
</evidence>
<evidence type="ECO:0000256" key="3">
    <source>
        <dbReference type="ARBA" id="ARBA00022833"/>
    </source>
</evidence>
<dbReference type="SUPFAM" id="SSF57845">
    <property type="entry name" value="B-box zinc-binding domain"/>
    <property type="match status" value="1"/>
</dbReference>
<dbReference type="PANTHER" id="PTHR25462:SF296">
    <property type="entry name" value="MEIOTIC P26, ISOFORM F"/>
    <property type="match status" value="1"/>
</dbReference>
<feature type="compositionally biased region" description="Low complexity" evidence="6">
    <location>
        <begin position="916"/>
        <end position="931"/>
    </location>
</feature>
<proteinExistence type="predicted"/>
<dbReference type="GO" id="GO:0008270">
    <property type="term" value="F:zinc ion binding"/>
    <property type="evidence" value="ECO:0007669"/>
    <property type="project" value="UniProtKB-KW"/>
</dbReference>
<keyword evidence="5" id="KW-0175">Coiled coil</keyword>
<feature type="region of interest" description="Disordered" evidence="6">
    <location>
        <begin position="902"/>
        <end position="931"/>
    </location>
</feature>
<dbReference type="Gene3D" id="3.30.40.10">
    <property type="entry name" value="Zinc/RING finger domain, C3HC4 (zinc finger)"/>
    <property type="match status" value="1"/>
</dbReference>
<dbReference type="PROSITE" id="PS50119">
    <property type="entry name" value="ZF_BBOX"/>
    <property type="match status" value="1"/>
</dbReference>
<dbReference type="Pfam" id="PF00643">
    <property type="entry name" value="zf-B_box"/>
    <property type="match status" value="1"/>
</dbReference>
<dbReference type="EMBL" id="JABSTU010000007">
    <property type="protein sequence ID" value="KAH8024825.1"/>
    <property type="molecule type" value="Genomic_DNA"/>
</dbReference>
<dbReference type="Proteomes" id="UP000821866">
    <property type="component" value="Unassembled WGS sequence"/>
</dbReference>
<evidence type="ECO:0000256" key="4">
    <source>
        <dbReference type="PROSITE-ProRule" id="PRU00024"/>
    </source>
</evidence>
<dbReference type="SMART" id="SM00184">
    <property type="entry name" value="RING"/>
    <property type="match status" value="1"/>
</dbReference>
<reference evidence="9" key="2">
    <citation type="submission" date="2021-09" db="EMBL/GenBank/DDBJ databases">
        <authorList>
            <person name="Jia N."/>
            <person name="Wang J."/>
            <person name="Shi W."/>
            <person name="Du L."/>
            <person name="Sun Y."/>
            <person name="Zhan W."/>
            <person name="Jiang J."/>
            <person name="Wang Q."/>
            <person name="Zhang B."/>
            <person name="Ji P."/>
            <person name="Sakyi L.B."/>
            <person name="Cui X."/>
            <person name="Yuan T."/>
            <person name="Jiang B."/>
            <person name="Yang W."/>
            <person name="Lam T.T.-Y."/>
            <person name="Chang Q."/>
            <person name="Ding S."/>
            <person name="Wang X."/>
            <person name="Zhu J."/>
            <person name="Ruan X."/>
            <person name="Zhao L."/>
            <person name="Wei J."/>
            <person name="Que T."/>
            <person name="Du C."/>
            <person name="Cheng J."/>
            <person name="Dai P."/>
            <person name="Han X."/>
            <person name="Huang E."/>
            <person name="Gao Y."/>
            <person name="Liu J."/>
            <person name="Shao H."/>
            <person name="Ye R."/>
            <person name="Li L."/>
            <person name="Wei W."/>
            <person name="Wang X."/>
            <person name="Wang C."/>
            <person name="Huo Q."/>
            <person name="Li W."/>
            <person name="Guo W."/>
            <person name="Chen H."/>
            <person name="Chen S."/>
            <person name="Zhou L."/>
            <person name="Zhou L."/>
            <person name="Ni X."/>
            <person name="Tian J."/>
            <person name="Zhou Y."/>
            <person name="Sheng Y."/>
            <person name="Liu T."/>
            <person name="Pan Y."/>
            <person name="Xia L."/>
            <person name="Li J."/>
            <person name="Zhao F."/>
            <person name="Cao W."/>
        </authorList>
    </citation>
    <scope>NUCLEOTIDE SEQUENCE</scope>
    <source>
        <strain evidence="9">Rmic-2018</strain>
        <tissue evidence="9">Larvae</tissue>
    </source>
</reference>
<dbReference type="PANTHER" id="PTHR25462">
    <property type="entry name" value="BONUS, ISOFORM C-RELATED"/>
    <property type="match status" value="1"/>
</dbReference>
<evidence type="ECO:0000259" key="7">
    <source>
        <dbReference type="PROSITE" id="PS50089"/>
    </source>
</evidence>
<feature type="coiled-coil region" evidence="5">
    <location>
        <begin position="518"/>
        <end position="588"/>
    </location>
</feature>
<dbReference type="PROSITE" id="PS50089">
    <property type="entry name" value="ZF_RING_2"/>
    <property type="match status" value="1"/>
</dbReference>
<dbReference type="Pfam" id="PF00097">
    <property type="entry name" value="zf-C3HC4"/>
    <property type="match status" value="1"/>
</dbReference>
<keyword evidence="10" id="KW-1185">Reference proteome</keyword>
<dbReference type="GO" id="GO:0061630">
    <property type="term" value="F:ubiquitin protein ligase activity"/>
    <property type="evidence" value="ECO:0007669"/>
    <property type="project" value="TreeGrafter"/>
</dbReference>
<dbReference type="CDD" id="cd19813">
    <property type="entry name" value="Bbox1_BRAT-like"/>
    <property type="match status" value="1"/>
</dbReference>
<evidence type="ECO:0000256" key="1">
    <source>
        <dbReference type="ARBA" id="ARBA00022723"/>
    </source>
</evidence>
<dbReference type="PROSITE" id="PS00518">
    <property type="entry name" value="ZF_RING_1"/>
    <property type="match status" value="1"/>
</dbReference>
<dbReference type="VEuPathDB" id="VectorBase:LOC119170211"/>
<evidence type="ECO:0000256" key="5">
    <source>
        <dbReference type="SAM" id="Coils"/>
    </source>
</evidence>
<dbReference type="InterPro" id="IPR013083">
    <property type="entry name" value="Znf_RING/FYVE/PHD"/>
</dbReference>
<comment type="caution">
    <text evidence="9">The sequence shown here is derived from an EMBL/GenBank/DDBJ whole genome shotgun (WGS) entry which is preliminary data.</text>
</comment>
<dbReference type="InterPro" id="IPR047153">
    <property type="entry name" value="TRIM45/56/19-like"/>
</dbReference>
<feature type="domain" description="B box-type" evidence="8">
    <location>
        <begin position="402"/>
        <end position="449"/>
    </location>
</feature>
<feature type="region of interest" description="Disordered" evidence="6">
    <location>
        <begin position="689"/>
        <end position="736"/>
    </location>
</feature>
<dbReference type="Gene3D" id="3.30.160.60">
    <property type="entry name" value="Classic Zinc Finger"/>
    <property type="match status" value="1"/>
</dbReference>
<dbReference type="InterPro" id="IPR001841">
    <property type="entry name" value="Znf_RING"/>
</dbReference>
<dbReference type="InterPro" id="IPR000315">
    <property type="entry name" value="Znf_B-box"/>
</dbReference>
<protein>
    <submittedName>
        <fullName evidence="9">Uncharacterized protein</fullName>
    </submittedName>
</protein>
<dbReference type="InterPro" id="IPR017907">
    <property type="entry name" value="Znf_RING_CS"/>
</dbReference>
<gene>
    <name evidence="9" type="ORF">HPB51_001239</name>
</gene>
<dbReference type="SMART" id="SM00502">
    <property type="entry name" value="BBC"/>
    <property type="match status" value="1"/>
</dbReference>